<organism evidence="1 2">
    <name type="scientific">Daedalea quercina L-15889</name>
    <dbReference type="NCBI Taxonomy" id="1314783"/>
    <lineage>
        <taxon>Eukaryota</taxon>
        <taxon>Fungi</taxon>
        <taxon>Dikarya</taxon>
        <taxon>Basidiomycota</taxon>
        <taxon>Agaricomycotina</taxon>
        <taxon>Agaricomycetes</taxon>
        <taxon>Polyporales</taxon>
        <taxon>Fomitopsis</taxon>
    </lineage>
</organism>
<proteinExistence type="predicted"/>
<reference evidence="1 2" key="1">
    <citation type="journal article" date="2016" name="Mol. Biol. Evol.">
        <title>Comparative Genomics of Early-Diverging Mushroom-Forming Fungi Provides Insights into the Origins of Lignocellulose Decay Capabilities.</title>
        <authorList>
            <person name="Nagy L.G."/>
            <person name="Riley R."/>
            <person name="Tritt A."/>
            <person name="Adam C."/>
            <person name="Daum C."/>
            <person name="Floudas D."/>
            <person name="Sun H."/>
            <person name="Yadav J.S."/>
            <person name="Pangilinan J."/>
            <person name="Larsson K.H."/>
            <person name="Matsuura K."/>
            <person name="Barry K."/>
            <person name="Labutti K."/>
            <person name="Kuo R."/>
            <person name="Ohm R.A."/>
            <person name="Bhattacharya S.S."/>
            <person name="Shirouzu T."/>
            <person name="Yoshinaga Y."/>
            <person name="Martin F.M."/>
            <person name="Grigoriev I.V."/>
            <person name="Hibbett D.S."/>
        </authorList>
    </citation>
    <scope>NUCLEOTIDE SEQUENCE [LARGE SCALE GENOMIC DNA]</scope>
    <source>
        <strain evidence="1 2">L-15889</strain>
    </source>
</reference>
<dbReference type="EMBL" id="KV429155">
    <property type="protein sequence ID" value="KZT63811.1"/>
    <property type="molecule type" value="Genomic_DNA"/>
</dbReference>
<protein>
    <submittedName>
        <fullName evidence="1">Uncharacterized protein</fullName>
    </submittedName>
</protein>
<name>A0A165KZV2_9APHY</name>
<keyword evidence="2" id="KW-1185">Reference proteome</keyword>
<evidence type="ECO:0000313" key="2">
    <source>
        <dbReference type="Proteomes" id="UP000076727"/>
    </source>
</evidence>
<gene>
    <name evidence="1" type="ORF">DAEQUDRAFT_86266</name>
</gene>
<dbReference type="AlphaFoldDB" id="A0A165KZV2"/>
<evidence type="ECO:0000313" key="1">
    <source>
        <dbReference type="EMBL" id="KZT63811.1"/>
    </source>
</evidence>
<accession>A0A165KZV2</accession>
<sequence length="173" mass="18729">MLMRALFCTAWRRTSRPGRVPVAVWDALSSVRSPLVEVSHWHVSRVHIAAVQSDSLGTLRQTRRPKARALVVTLSVHNTTFASGLQLPCSAASPPLSDPKTGGWRGSVCGREADVAAARHDRRVRAAAGRAGAGRLTSRARAGVPGICRMTAMIDGHGRCRSLLYIHMQYIQG</sequence>
<dbReference type="Proteomes" id="UP000076727">
    <property type="component" value="Unassembled WGS sequence"/>
</dbReference>